<dbReference type="OrthoDB" id="9767863at2"/>
<feature type="compositionally biased region" description="Low complexity" evidence="1">
    <location>
        <begin position="19"/>
        <end position="37"/>
    </location>
</feature>
<organism evidence="4 5">
    <name type="scientific">Histidinibacterium lentulum</name>
    <dbReference type="NCBI Taxonomy" id="2480588"/>
    <lineage>
        <taxon>Bacteria</taxon>
        <taxon>Pseudomonadati</taxon>
        <taxon>Pseudomonadota</taxon>
        <taxon>Alphaproteobacteria</taxon>
        <taxon>Rhodobacterales</taxon>
        <taxon>Paracoccaceae</taxon>
        <taxon>Histidinibacterium</taxon>
    </lineage>
</organism>
<dbReference type="GO" id="GO:0000271">
    <property type="term" value="P:polysaccharide biosynthetic process"/>
    <property type="evidence" value="ECO:0007669"/>
    <property type="project" value="TreeGrafter"/>
</dbReference>
<feature type="transmembrane region" description="Helical" evidence="2">
    <location>
        <begin position="261"/>
        <end position="278"/>
    </location>
</feature>
<dbReference type="EMBL" id="RDRB01000001">
    <property type="protein sequence ID" value="ROU04332.1"/>
    <property type="molecule type" value="Genomic_DNA"/>
</dbReference>
<feature type="transmembrane region" description="Helical" evidence="2">
    <location>
        <begin position="353"/>
        <end position="374"/>
    </location>
</feature>
<feature type="transmembrane region" description="Helical" evidence="2">
    <location>
        <begin position="210"/>
        <end position="230"/>
    </location>
</feature>
<evidence type="ECO:0000259" key="3">
    <source>
        <dbReference type="Pfam" id="PF01757"/>
    </source>
</evidence>
<keyword evidence="2" id="KW-0472">Membrane</keyword>
<reference evidence="4 5" key="1">
    <citation type="submission" date="2018-10" db="EMBL/GenBank/DDBJ databases">
        <title>Histidinibacterium lentulum gen. nov., sp. nov., a marine bacterium from the culture broth of Picochlorum sp. 122.</title>
        <authorList>
            <person name="Wang G."/>
        </authorList>
    </citation>
    <scope>NUCLEOTIDE SEQUENCE [LARGE SCALE GENOMIC DNA]</scope>
    <source>
        <strain evidence="4 5">B17</strain>
    </source>
</reference>
<feature type="transmembrane region" description="Helical" evidence="2">
    <location>
        <begin position="290"/>
        <end position="317"/>
    </location>
</feature>
<keyword evidence="2" id="KW-1133">Transmembrane helix</keyword>
<dbReference type="PANTHER" id="PTHR23028">
    <property type="entry name" value="ACETYLTRANSFERASE"/>
    <property type="match status" value="1"/>
</dbReference>
<gene>
    <name evidence="4" type="ORF">EAT49_02795</name>
</gene>
<dbReference type="Proteomes" id="UP000268016">
    <property type="component" value="Unassembled WGS sequence"/>
</dbReference>
<dbReference type="InterPro" id="IPR002656">
    <property type="entry name" value="Acyl_transf_3_dom"/>
</dbReference>
<feature type="region of interest" description="Disordered" evidence="1">
    <location>
        <begin position="1"/>
        <end position="37"/>
    </location>
</feature>
<comment type="caution">
    <text evidence="4">The sequence shown here is derived from an EMBL/GenBank/DDBJ whole genome shotgun (WGS) entry which is preliminary data.</text>
</comment>
<dbReference type="GO" id="GO:0016747">
    <property type="term" value="F:acyltransferase activity, transferring groups other than amino-acyl groups"/>
    <property type="evidence" value="ECO:0007669"/>
    <property type="project" value="InterPro"/>
</dbReference>
<feature type="transmembrane region" description="Helical" evidence="2">
    <location>
        <begin position="108"/>
        <end position="129"/>
    </location>
</feature>
<feature type="transmembrane region" description="Helical" evidence="2">
    <location>
        <begin position="149"/>
        <end position="171"/>
    </location>
</feature>
<evidence type="ECO:0000313" key="5">
    <source>
        <dbReference type="Proteomes" id="UP000268016"/>
    </source>
</evidence>
<name>A0A3N2RA26_9RHOB</name>
<keyword evidence="4" id="KW-0012">Acyltransferase</keyword>
<keyword evidence="2" id="KW-0812">Transmembrane</keyword>
<dbReference type="Pfam" id="PF01757">
    <property type="entry name" value="Acyl_transf_3"/>
    <property type="match status" value="1"/>
</dbReference>
<dbReference type="PANTHER" id="PTHR23028:SF131">
    <property type="entry name" value="BLR2367 PROTEIN"/>
    <property type="match status" value="1"/>
</dbReference>
<keyword evidence="5" id="KW-1185">Reference proteome</keyword>
<evidence type="ECO:0000256" key="2">
    <source>
        <dbReference type="SAM" id="Phobius"/>
    </source>
</evidence>
<feature type="transmembrane region" description="Helical" evidence="2">
    <location>
        <begin position="78"/>
        <end position="96"/>
    </location>
</feature>
<dbReference type="AlphaFoldDB" id="A0A3N2RA26"/>
<protein>
    <submittedName>
        <fullName evidence="4">Acyltransferase</fullName>
    </submittedName>
</protein>
<feature type="transmembrane region" description="Helical" evidence="2">
    <location>
        <begin position="237"/>
        <end position="255"/>
    </location>
</feature>
<evidence type="ECO:0000313" key="4">
    <source>
        <dbReference type="EMBL" id="ROU04332.1"/>
    </source>
</evidence>
<keyword evidence="4" id="KW-0808">Transferase</keyword>
<dbReference type="GO" id="GO:0016020">
    <property type="term" value="C:membrane"/>
    <property type="evidence" value="ECO:0007669"/>
    <property type="project" value="TreeGrafter"/>
</dbReference>
<accession>A0A3N2RA26</accession>
<dbReference type="InterPro" id="IPR050879">
    <property type="entry name" value="Acyltransferase_3"/>
</dbReference>
<feature type="domain" description="Acyltransferase 3" evidence="3">
    <location>
        <begin position="75"/>
        <end position="369"/>
    </location>
</feature>
<proteinExistence type="predicted"/>
<evidence type="ECO:0000256" key="1">
    <source>
        <dbReference type="SAM" id="MobiDB-lite"/>
    </source>
</evidence>
<sequence>MGPPPCDAGRGPARPPGPRAQAAAPVAGPAAPRAGPVAARHLEAGAARAPVAPRPDRGERAMTLGQALASGRTGNLDTLRLVLAASVVVSHAWPLALGPGTAEPLSALTGHALGGWAVGLFFFLSGLLVTASAERRSPAGFWAARARRIVPGLGVALLATLGLAFACGATAGPAESAAWFLRALTLVSIEHRLTGAFAANPYPLVLNGPLWSLFHEVAAYALCLMFVRLGGARRPRAVAALVVLSALAALAAESLPGRAATFAPLFAAFALGMAAHVFRDRLALRPGVALTGLPLVGLGLWPVSVAVLGHAALVAALRAPERRLTGDYSYGVYIYGWPVAQTVVHLMPGIGPAALAAVSLLATLPLAAASWDLVERPTLTRRRRAAA</sequence>